<gene>
    <name evidence="1" type="ORF">HYPSUDRAFT_54625</name>
</gene>
<dbReference type="InterPro" id="IPR001680">
    <property type="entry name" value="WD40_rpt"/>
</dbReference>
<dbReference type="SUPFAM" id="SSF50978">
    <property type="entry name" value="WD40 repeat-like"/>
    <property type="match status" value="1"/>
</dbReference>
<protein>
    <submittedName>
        <fullName evidence="1">Uncharacterized protein</fullName>
    </submittedName>
</protein>
<accession>A0A0D2NVZ0</accession>
<dbReference type="OrthoDB" id="8883818at2759"/>
<dbReference type="SMART" id="SM00320">
    <property type="entry name" value="WD40"/>
    <property type="match status" value="4"/>
</dbReference>
<dbReference type="AlphaFoldDB" id="A0A0D2NVZ0"/>
<keyword evidence="2" id="KW-1185">Reference proteome</keyword>
<dbReference type="InterPro" id="IPR015943">
    <property type="entry name" value="WD40/YVTN_repeat-like_dom_sf"/>
</dbReference>
<proteinExistence type="predicted"/>
<evidence type="ECO:0000313" key="2">
    <source>
        <dbReference type="Proteomes" id="UP000054270"/>
    </source>
</evidence>
<organism evidence="1 2">
    <name type="scientific">Hypholoma sublateritium (strain FD-334 SS-4)</name>
    <dbReference type="NCBI Taxonomy" id="945553"/>
    <lineage>
        <taxon>Eukaryota</taxon>
        <taxon>Fungi</taxon>
        <taxon>Dikarya</taxon>
        <taxon>Basidiomycota</taxon>
        <taxon>Agaricomycotina</taxon>
        <taxon>Agaricomycetes</taxon>
        <taxon>Agaricomycetidae</taxon>
        <taxon>Agaricales</taxon>
        <taxon>Agaricineae</taxon>
        <taxon>Strophariaceae</taxon>
        <taxon>Hypholoma</taxon>
    </lineage>
</organism>
<name>A0A0D2NVZ0_HYPSF</name>
<evidence type="ECO:0000313" key="1">
    <source>
        <dbReference type="EMBL" id="KJA22984.1"/>
    </source>
</evidence>
<dbReference type="Proteomes" id="UP000054270">
    <property type="component" value="Unassembled WGS sequence"/>
</dbReference>
<reference evidence="2" key="1">
    <citation type="submission" date="2014-04" db="EMBL/GenBank/DDBJ databases">
        <title>Evolutionary Origins and Diversification of the Mycorrhizal Mutualists.</title>
        <authorList>
            <consortium name="DOE Joint Genome Institute"/>
            <consortium name="Mycorrhizal Genomics Consortium"/>
            <person name="Kohler A."/>
            <person name="Kuo A."/>
            <person name="Nagy L.G."/>
            <person name="Floudas D."/>
            <person name="Copeland A."/>
            <person name="Barry K.W."/>
            <person name="Cichocki N."/>
            <person name="Veneault-Fourrey C."/>
            <person name="LaButti K."/>
            <person name="Lindquist E.A."/>
            <person name="Lipzen A."/>
            <person name="Lundell T."/>
            <person name="Morin E."/>
            <person name="Murat C."/>
            <person name="Riley R."/>
            <person name="Ohm R."/>
            <person name="Sun H."/>
            <person name="Tunlid A."/>
            <person name="Henrissat B."/>
            <person name="Grigoriev I.V."/>
            <person name="Hibbett D.S."/>
            <person name="Martin F."/>
        </authorList>
    </citation>
    <scope>NUCLEOTIDE SEQUENCE [LARGE SCALE GENOMIC DNA]</scope>
    <source>
        <strain evidence="2">FD-334 SS-4</strain>
    </source>
</reference>
<dbReference type="Pfam" id="PF00400">
    <property type="entry name" value="WD40"/>
    <property type="match status" value="1"/>
</dbReference>
<sequence>MTFVYSQLFDASHSGRVLCLGFSALGKYVVVGTNNCLTLWDVAVGSQLVEDLCLLSDPLSIAWINGLVFVVGCSDGSLCSFKINPDTQEVQISGFFASKGPIRHLSCNATGTVLVSASSDEISIWARTQNSQASAQKIVSITCFIKLEDRLRSVLLIYERQVRVSGALLSNEGAFMTVTEDGNILIWCIETGASTSLDKSKRVPASVRFIHGENLMLIGGNGRADIVGAESMHKTQTLWHVEKQQTSTLSRSTSWRLSRQVLENVDIPKVDFLACSAKPGNQDTRVSGLAFYILAGSCLHLISWPSPPSHIDPHLLLAHPLNVLHDILSQLETSRVGAMMLCCTTAQCHQLRLCRTLPPPPSGSYSSARRRAIARPRRSSAAWALHVRKNYANGVCVSAAAYRKDLGELVDLAMSCERRVRLRPALCRGGAQLETPGEPSTAALSYGPFGSNEASLMQHYPCDRERGGCSPSRKSSNACMLRANVVSKNLFCIKFLPLSMLGHYMEEKRKLDVSAFLKRLPESHPIYDLSVSLAA</sequence>
<dbReference type="EMBL" id="KN817546">
    <property type="protein sequence ID" value="KJA22984.1"/>
    <property type="molecule type" value="Genomic_DNA"/>
</dbReference>
<dbReference type="InterPro" id="IPR036322">
    <property type="entry name" value="WD40_repeat_dom_sf"/>
</dbReference>
<dbReference type="Gene3D" id="2.130.10.10">
    <property type="entry name" value="YVTN repeat-like/Quinoprotein amine dehydrogenase"/>
    <property type="match status" value="1"/>
</dbReference>